<gene>
    <name evidence="4" type="ORF">J40TS1_32160</name>
</gene>
<dbReference type="GO" id="GO:0003677">
    <property type="term" value="F:DNA binding"/>
    <property type="evidence" value="ECO:0007669"/>
    <property type="project" value="UniProtKB-UniRule"/>
</dbReference>
<protein>
    <recommendedName>
        <fullName evidence="3">HTH tetR-type domain-containing protein</fullName>
    </recommendedName>
</protein>
<dbReference type="Pfam" id="PF08362">
    <property type="entry name" value="TetR_C_3"/>
    <property type="match status" value="1"/>
</dbReference>
<dbReference type="RefSeq" id="WP_213517053.1">
    <property type="nucleotide sequence ID" value="NZ_BOSE01000006.1"/>
</dbReference>
<evidence type="ECO:0000256" key="2">
    <source>
        <dbReference type="PROSITE-ProRule" id="PRU00335"/>
    </source>
</evidence>
<dbReference type="Gene3D" id="1.10.357.10">
    <property type="entry name" value="Tetracycline Repressor, domain 2"/>
    <property type="match status" value="1"/>
</dbReference>
<dbReference type="GO" id="GO:0045892">
    <property type="term" value="P:negative regulation of DNA-templated transcription"/>
    <property type="evidence" value="ECO:0007669"/>
    <property type="project" value="InterPro"/>
</dbReference>
<dbReference type="AlphaFoldDB" id="A0A920D026"/>
<sequence length="359" mass="41027">MVDTTAVDDGKLNVQERILHAAEELFASSSYSATRISDIAAKAGVNQALVHYYFSTKERLYEAVLERLFQQWESYLQKQSWEDVHPEQMLRQYIEMHFEIKCKIPNLYKIFHKESIDGGQLFNQFASAQWVQDYKEKSEMFKRWKQAGIIDPHANEQVVLFCLWGMMNQFYYRELEALQMITGHAGTKEQLQQEIVEQMVALAQHGILTQLQPRQEQQGAEQKLVQLLVAPSELEELEDELALIEETVAGWNGCRLQLISSPQELLAGNEQQLTLIVTSTHVGELSQQLVTWLHALEQTSALVADRFVGIWTKKGNAAAEHVQQQLEDTINRLGGFAVARPAALTLHGYLHRCAKMSKL</sequence>
<dbReference type="Pfam" id="PF00440">
    <property type="entry name" value="TetR_N"/>
    <property type="match status" value="1"/>
</dbReference>
<proteinExistence type="predicted"/>
<feature type="DNA-binding region" description="H-T-H motif" evidence="2">
    <location>
        <begin position="35"/>
        <end position="54"/>
    </location>
</feature>
<evidence type="ECO:0000313" key="4">
    <source>
        <dbReference type="EMBL" id="GIP17574.1"/>
    </source>
</evidence>
<dbReference type="InterPro" id="IPR036271">
    <property type="entry name" value="Tet_transcr_reg_TetR-rel_C_sf"/>
</dbReference>
<keyword evidence="5" id="KW-1185">Reference proteome</keyword>
<dbReference type="InterPro" id="IPR001647">
    <property type="entry name" value="HTH_TetR"/>
</dbReference>
<reference evidence="4" key="1">
    <citation type="submission" date="2021-03" db="EMBL/GenBank/DDBJ databases">
        <title>Antimicrobial resistance genes in bacteria isolated from Japanese honey, and their potential for conferring macrolide and lincosamide resistance in the American foulbrood pathogen Paenibacillus larvae.</title>
        <authorList>
            <person name="Okamoto M."/>
            <person name="Kumagai M."/>
            <person name="Kanamori H."/>
            <person name="Takamatsu D."/>
        </authorList>
    </citation>
    <scope>NUCLEOTIDE SEQUENCE</scope>
    <source>
        <strain evidence="4">J40TS1</strain>
    </source>
</reference>
<evidence type="ECO:0000313" key="5">
    <source>
        <dbReference type="Proteomes" id="UP000683139"/>
    </source>
</evidence>
<dbReference type="SUPFAM" id="SSF46689">
    <property type="entry name" value="Homeodomain-like"/>
    <property type="match status" value="1"/>
</dbReference>
<evidence type="ECO:0000259" key="3">
    <source>
        <dbReference type="PROSITE" id="PS50977"/>
    </source>
</evidence>
<dbReference type="PROSITE" id="PS50977">
    <property type="entry name" value="HTH_TETR_2"/>
    <property type="match status" value="1"/>
</dbReference>
<dbReference type="PANTHER" id="PTHR30328">
    <property type="entry name" value="TRANSCRIPTIONAL REPRESSOR"/>
    <property type="match status" value="1"/>
</dbReference>
<evidence type="ECO:0000256" key="1">
    <source>
        <dbReference type="ARBA" id="ARBA00023125"/>
    </source>
</evidence>
<name>A0A920D026_9BACL</name>
<dbReference type="PANTHER" id="PTHR30328:SF54">
    <property type="entry name" value="HTH-TYPE TRANSCRIPTIONAL REPRESSOR SCO4008"/>
    <property type="match status" value="1"/>
</dbReference>
<accession>A0A920D026</accession>
<feature type="domain" description="HTH tetR-type" evidence="3">
    <location>
        <begin position="12"/>
        <end position="72"/>
    </location>
</feature>
<dbReference type="Proteomes" id="UP000683139">
    <property type="component" value="Unassembled WGS sequence"/>
</dbReference>
<organism evidence="4 5">
    <name type="scientific">Paenibacillus montaniterrae</name>
    <dbReference type="NCBI Taxonomy" id="429341"/>
    <lineage>
        <taxon>Bacteria</taxon>
        <taxon>Bacillati</taxon>
        <taxon>Bacillota</taxon>
        <taxon>Bacilli</taxon>
        <taxon>Bacillales</taxon>
        <taxon>Paenibacillaceae</taxon>
        <taxon>Paenibacillus</taxon>
    </lineage>
</organism>
<dbReference type="InterPro" id="IPR013573">
    <property type="entry name" value="Tscrpt_reg_YcdC_C"/>
</dbReference>
<keyword evidence="1 2" id="KW-0238">DNA-binding</keyword>
<dbReference type="SUPFAM" id="SSF48498">
    <property type="entry name" value="Tetracyclin repressor-like, C-terminal domain"/>
    <property type="match status" value="1"/>
</dbReference>
<dbReference type="PRINTS" id="PR00455">
    <property type="entry name" value="HTHTETR"/>
</dbReference>
<dbReference type="EMBL" id="BOSE01000006">
    <property type="protein sequence ID" value="GIP17574.1"/>
    <property type="molecule type" value="Genomic_DNA"/>
</dbReference>
<dbReference type="InterPro" id="IPR009057">
    <property type="entry name" value="Homeodomain-like_sf"/>
</dbReference>
<dbReference type="InterPro" id="IPR050109">
    <property type="entry name" value="HTH-type_TetR-like_transc_reg"/>
</dbReference>
<dbReference type="Gene3D" id="1.10.10.60">
    <property type="entry name" value="Homeodomain-like"/>
    <property type="match status" value="1"/>
</dbReference>
<comment type="caution">
    <text evidence="4">The sequence shown here is derived from an EMBL/GenBank/DDBJ whole genome shotgun (WGS) entry which is preliminary data.</text>
</comment>